<dbReference type="AlphaFoldDB" id="A0AAD7AMQ7"/>
<evidence type="ECO:0000313" key="1">
    <source>
        <dbReference type="EMBL" id="KAJ7362883.1"/>
    </source>
</evidence>
<protein>
    <submittedName>
        <fullName evidence="1">Uncharacterized protein</fullName>
    </submittedName>
</protein>
<comment type="caution">
    <text evidence="1">The sequence shown here is derived from an EMBL/GenBank/DDBJ whole genome shotgun (WGS) entry which is preliminary data.</text>
</comment>
<evidence type="ECO:0000313" key="2">
    <source>
        <dbReference type="Proteomes" id="UP001218218"/>
    </source>
</evidence>
<reference evidence="1" key="1">
    <citation type="submission" date="2023-03" db="EMBL/GenBank/DDBJ databases">
        <title>Massive genome expansion in bonnet fungi (Mycena s.s.) driven by repeated elements and novel gene families across ecological guilds.</title>
        <authorList>
            <consortium name="Lawrence Berkeley National Laboratory"/>
            <person name="Harder C.B."/>
            <person name="Miyauchi S."/>
            <person name="Viragh M."/>
            <person name="Kuo A."/>
            <person name="Thoen E."/>
            <person name="Andreopoulos B."/>
            <person name="Lu D."/>
            <person name="Skrede I."/>
            <person name="Drula E."/>
            <person name="Henrissat B."/>
            <person name="Morin E."/>
            <person name="Kohler A."/>
            <person name="Barry K."/>
            <person name="LaButti K."/>
            <person name="Morin E."/>
            <person name="Salamov A."/>
            <person name="Lipzen A."/>
            <person name="Mereny Z."/>
            <person name="Hegedus B."/>
            <person name="Baldrian P."/>
            <person name="Stursova M."/>
            <person name="Weitz H."/>
            <person name="Taylor A."/>
            <person name="Grigoriev I.V."/>
            <person name="Nagy L.G."/>
            <person name="Martin F."/>
            <person name="Kauserud H."/>
        </authorList>
    </citation>
    <scope>NUCLEOTIDE SEQUENCE</scope>
    <source>
        <strain evidence="1">CBHHK002</strain>
    </source>
</reference>
<organism evidence="1 2">
    <name type="scientific">Mycena albidolilacea</name>
    <dbReference type="NCBI Taxonomy" id="1033008"/>
    <lineage>
        <taxon>Eukaryota</taxon>
        <taxon>Fungi</taxon>
        <taxon>Dikarya</taxon>
        <taxon>Basidiomycota</taxon>
        <taxon>Agaricomycotina</taxon>
        <taxon>Agaricomycetes</taxon>
        <taxon>Agaricomycetidae</taxon>
        <taxon>Agaricales</taxon>
        <taxon>Marasmiineae</taxon>
        <taxon>Mycenaceae</taxon>
        <taxon>Mycena</taxon>
    </lineage>
</organism>
<sequence>MTIAEEPILPPELERKVFETTAFIHPGTIPTLLRVAKRVLIWTQPFLYRVIRTNGNRHMSPALLRAIATKPPKFFHDAVRHIAFVSYSPSISVDEVKQILGVCTGILSFGSYSLFLDPSVASFLAETRVQRLALNLGSLFPPGSANLGHPLFRYVTHLDIFDDSSLVKLLPDIPLLPALTHLSLDSDTPRESALRVLQEYSQLELLFVHWLDEGSYKSSQIPHVYDVRFLVGLCDEYWNDWELGARGGEDFWARGDDFVRQKQKGEIEATRYWTELEPVQSFSAYLI</sequence>
<dbReference type="EMBL" id="JARIHO010000004">
    <property type="protein sequence ID" value="KAJ7362883.1"/>
    <property type="molecule type" value="Genomic_DNA"/>
</dbReference>
<accession>A0AAD7AMQ7</accession>
<gene>
    <name evidence="1" type="ORF">DFH08DRAFT_930967</name>
</gene>
<proteinExistence type="predicted"/>
<dbReference type="Proteomes" id="UP001218218">
    <property type="component" value="Unassembled WGS sequence"/>
</dbReference>
<keyword evidence="2" id="KW-1185">Reference proteome</keyword>
<name>A0AAD7AMQ7_9AGAR</name>